<sequence>MPRPAPVLRIATPDDAAAVGRVHHTSWVETYTGLASPEFWERASAERSGTWWREMIARGYPATVAEVDGEIVGLALAGESRESGGHPPVRDRELSNLYVLAAHHGSGAGQALLDAVLRPGTPAQLWVARGNPRAERFYRRNGFEPDGATDDGATFGGIAAFRMVR</sequence>
<dbReference type="Gene3D" id="3.40.630.30">
    <property type="match status" value="1"/>
</dbReference>
<dbReference type="InterPro" id="IPR016181">
    <property type="entry name" value="Acyl_CoA_acyltransferase"/>
</dbReference>
<dbReference type="Pfam" id="PF00583">
    <property type="entry name" value="Acetyltransf_1"/>
    <property type="match status" value="1"/>
</dbReference>
<organism evidence="4 5">
    <name type="scientific">Luteimicrobium album</name>
    <dbReference type="NCBI Taxonomy" id="1054550"/>
    <lineage>
        <taxon>Bacteria</taxon>
        <taxon>Bacillati</taxon>
        <taxon>Actinomycetota</taxon>
        <taxon>Actinomycetes</taxon>
        <taxon>Micrococcales</taxon>
        <taxon>Luteimicrobium</taxon>
    </lineage>
</organism>
<dbReference type="RefSeq" id="WP_284292273.1">
    <property type="nucleotide sequence ID" value="NZ_BSUK01000001.1"/>
</dbReference>
<name>A0ABQ6HXG4_9MICO</name>
<comment type="caution">
    <text evidence="4">The sequence shown here is derived from an EMBL/GenBank/DDBJ whole genome shotgun (WGS) entry which is preliminary data.</text>
</comment>
<keyword evidence="2" id="KW-0012">Acyltransferase</keyword>
<protein>
    <submittedName>
        <fullName evidence="4">N-acetyltransferase</fullName>
    </submittedName>
</protein>
<dbReference type="PANTHER" id="PTHR43877">
    <property type="entry name" value="AMINOALKYLPHOSPHONATE N-ACETYLTRANSFERASE-RELATED-RELATED"/>
    <property type="match status" value="1"/>
</dbReference>
<feature type="domain" description="N-acetyltransferase" evidence="3">
    <location>
        <begin position="6"/>
        <end position="165"/>
    </location>
</feature>
<dbReference type="Proteomes" id="UP001157091">
    <property type="component" value="Unassembled WGS sequence"/>
</dbReference>
<dbReference type="InterPro" id="IPR050832">
    <property type="entry name" value="Bact_Acetyltransf"/>
</dbReference>
<dbReference type="PROSITE" id="PS51186">
    <property type="entry name" value="GNAT"/>
    <property type="match status" value="1"/>
</dbReference>
<evidence type="ECO:0000256" key="1">
    <source>
        <dbReference type="ARBA" id="ARBA00022679"/>
    </source>
</evidence>
<dbReference type="SUPFAM" id="SSF55729">
    <property type="entry name" value="Acyl-CoA N-acyltransferases (Nat)"/>
    <property type="match status" value="1"/>
</dbReference>
<accession>A0ABQ6HXG4</accession>
<evidence type="ECO:0000259" key="3">
    <source>
        <dbReference type="PROSITE" id="PS51186"/>
    </source>
</evidence>
<evidence type="ECO:0000313" key="5">
    <source>
        <dbReference type="Proteomes" id="UP001157091"/>
    </source>
</evidence>
<dbReference type="CDD" id="cd04301">
    <property type="entry name" value="NAT_SF"/>
    <property type="match status" value="1"/>
</dbReference>
<evidence type="ECO:0000313" key="4">
    <source>
        <dbReference type="EMBL" id="GMA23203.1"/>
    </source>
</evidence>
<dbReference type="InterPro" id="IPR000182">
    <property type="entry name" value="GNAT_dom"/>
</dbReference>
<proteinExistence type="predicted"/>
<keyword evidence="5" id="KW-1185">Reference proteome</keyword>
<reference evidence="5" key="1">
    <citation type="journal article" date="2019" name="Int. J. Syst. Evol. Microbiol.">
        <title>The Global Catalogue of Microorganisms (GCM) 10K type strain sequencing project: providing services to taxonomists for standard genome sequencing and annotation.</title>
        <authorList>
            <consortium name="The Broad Institute Genomics Platform"/>
            <consortium name="The Broad Institute Genome Sequencing Center for Infectious Disease"/>
            <person name="Wu L."/>
            <person name="Ma J."/>
        </authorList>
    </citation>
    <scope>NUCLEOTIDE SEQUENCE [LARGE SCALE GENOMIC DNA]</scope>
    <source>
        <strain evidence="5">NBRC 106348</strain>
    </source>
</reference>
<evidence type="ECO:0000256" key="2">
    <source>
        <dbReference type="ARBA" id="ARBA00023315"/>
    </source>
</evidence>
<dbReference type="EMBL" id="BSUK01000001">
    <property type="protein sequence ID" value="GMA23203.1"/>
    <property type="molecule type" value="Genomic_DNA"/>
</dbReference>
<keyword evidence="1" id="KW-0808">Transferase</keyword>
<gene>
    <name evidence="4" type="ORF">GCM10025864_09620</name>
</gene>